<name>A0ABV6F2G3_9MICC</name>
<dbReference type="Proteomes" id="UP001589766">
    <property type="component" value="Unassembled WGS sequence"/>
</dbReference>
<gene>
    <name evidence="2" type="ORF">ACFFIO_04245</name>
</gene>
<evidence type="ECO:0000256" key="1">
    <source>
        <dbReference type="SAM" id="Phobius"/>
    </source>
</evidence>
<dbReference type="RefSeq" id="WP_378040339.1">
    <property type="nucleotide sequence ID" value="NZ_JBHLWH010000013.1"/>
</dbReference>
<sequence>MDAALPDAIADRVPGWASTPRGRVMLSALAVVALLGWLLLLLLITL</sequence>
<protein>
    <submittedName>
        <fullName evidence="2">Uncharacterized protein</fullName>
    </submittedName>
</protein>
<proteinExistence type="predicted"/>
<keyword evidence="3" id="KW-1185">Reference proteome</keyword>
<accession>A0ABV6F2G3</accession>
<dbReference type="EMBL" id="JBHLWH010000013">
    <property type="protein sequence ID" value="MFC0247706.1"/>
    <property type="molecule type" value="Genomic_DNA"/>
</dbReference>
<organism evidence="2 3">
    <name type="scientific">Citricoccus parietis</name>
    <dbReference type="NCBI Taxonomy" id="592307"/>
    <lineage>
        <taxon>Bacteria</taxon>
        <taxon>Bacillati</taxon>
        <taxon>Actinomycetota</taxon>
        <taxon>Actinomycetes</taxon>
        <taxon>Micrococcales</taxon>
        <taxon>Micrococcaceae</taxon>
        <taxon>Citricoccus</taxon>
    </lineage>
</organism>
<evidence type="ECO:0000313" key="2">
    <source>
        <dbReference type="EMBL" id="MFC0247706.1"/>
    </source>
</evidence>
<keyword evidence="1" id="KW-0472">Membrane</keyword>
<evidence type="ECO:0000313" key="3">
    <source>
        <dbReference type="Proteomes" id="UP001589766"/>
    </source>
</evidence>
<feature type="transmembrane region" description="Helical" evidence="1">
    <location>
        <begin position="24"/>
        <end position="44"/>
    </location>
</feature>
<reference evidence="2 3" key="1">
    <citation type="submission" date="2024-09" db="EMBL/GenBank/DDBJ databases">
        <authorList>
            <person name="Sun Q."/>
            <person name="Mori K."/>
        </authorList>
    </citation>
    <scope>NUCLEOTIDE SEQUENCE [LARGE SCALE GENOMIC DNA]</scope>
    <source>
        <strain evidence="2 3">CCM 7609</strain>
    </source>
</reference>
<keyword evidence="1" id="KW-0812">Transmembrane</keyword>
<keyword evidence="1" id="KW-1133">Transmembrane helix</keyword>
<comment type="caution">
    <text evidence="2">The sequence shown here is derived from an EMBL/GenBank/DDBJ whole genome shotgun (WGS) entry which is preliminary data.</text>
</comment>